<organism evidence="1 2">
    <name type="scientific">Rickettsia canadensis str. CA410</name>
    <dbReference type="NCBI Taxonomy" id="1105107"/>
    <lineage>
        <taxon>Bacteria</taxon>
        <taxon>Pseudomonadati</taxon>
        <taxon>Pseudomonadota</taxon>
        <taxon>Alphaproteobacteria</taxon>
        <taxon>Rickettsiales</taxon>
        <taxon>Rickettsiaceae</taxon>
        <taxon>Rickettsieae</taxon>
        <taxon>Rickettsia</taxon>
        <taxon>belli group</taxon>
    </lineage>
</organism>
<keyword evidence="2" id="KW-1185">Reference proteome</keyword>
<gene>
    <name evidence="1" type="ORF">RCA_01980</name>
</gene>
<protein>
    <recommendedName>
        <fullName evidence="3">Ankyrin repeat protein</fullName>
    </recommendedName>
</protein>
<name>A0ABN4A9W7_RICCA</name>
<accession>A0ABN4A9W7</accession>
<evidence type="ECO:0000313" key="2">
    <source>
        <dbReference type="Proteomes" id="UP000007878"/>
    </source>
</evidence>
<proteinExistence type="predicted"/>
<evidence type="ECO:0000313" key="1">
    <source>
        <dbReference type="EMBL" id="AFB20971.1"/>
    </source>
</evidence>
<reference evidence="2" key="1">
    <citation type="submission" date="2012-02" db="EMBL/GenBank/DDBJ databases">
        <title>Complete genome sequence of Rickettsia parkeri strain Portsmouth.</title>
        <authorList>
            <person name="Johnson S.L."/>
            <person name="Munk A.C."/>
            <person name="Han S."/>
            <person name="Bruce D.C."/>
            <person name="Dasch G.A."/>
        </authorList>
    </citation>
    <scope>NUCLEOTIDE SEQUENCE [LARGE SCALE GENOMIC DNA]</scope>
    <source>
        <strain evidence="2">CA410</strain>
    </source>
</reference>
<sequence length="73" mass="8312">MEVIVIENYGAEFTILNVAVKSGSLDIINYLFDKNIFPVSQELLTIVKRPFIQSLQVIILNLQSFYCTKGVRC</sequence>
<evidence type="ECO:0008006" key="3">
    <source>
        <dbReference type="Google" id="ProtNLM"/>
    </source>
</evidence>
<dbReference type="Proteomes" id="UP000007878">
    <property type="component" value="Chromosome"/>
</dbReference>
<dbReference type="EMBL" id="CP003304">
    <property type="protein sequence ID" value="AFB20971.1"/>
    <property type="molecule type" value="Genomic_DNA"/>
</dbReference>